<reference evidence="2 3" key="1">
    <citation type="journal article" date="2023" name="G3 (Bethesda)">
        <title>A high-quality reference genome for the fission yeast Schizosaccharomyces osmophilus.</title>
        <authorList>
            <person name="Jia G.S."/>
            <person name="Zhang W.C."/>
            <person name="Liang Y."/>
            <person name="Liu X.H."/>
            <person name="Rhind N."/>
            <person name="Pidoux A."/>
            <person name="Brysch-Herzberg M."/>
            <person name="Du L.L."/>
        </authorList>
    </citation>
    <scope>NUCLEOTIDE SEQUENCE [LARGE SCALE GENOMIC DNA]</scope>
    <source>
        <strain evidence="2 3">CBS 15793</strain>
    </source>
</reference>
<dbReference type="GO" id="GO:0031047">
    <property type="term" value="P:regulatory ncRNA-mediated gene silencing"/>
    <property type="evidence" value="ECO:0007669"/>
    <property type="project" value="InterPro"/>
</dbReference>
<feature type="region of interest" description="Disordered" evidence="1">
    <location>
        <begin position="1"/>
        <end position="51"/>
    </location>
</feature>
<dbReference type="GeneID" id="80876744"/>
<dbReference type="InterPro" id="IPR018606">
    <property type="entry name" value="Arb1"/>
</dbReference>
<dbReference type="RefSeq" id="XP_056037473.1">
    <property type="nucleotide sequence ID" value="XM_056182055.1"/>
</dbReference>
<dbReference type="KEGG" id="som:SOMG_03264"/>
<name>A0AAE9WBM4_9SCHI</name>
<gene>
    <name evidence="2" type="primary">arb1</name>
    <name evidence="2" type="ORF">SOMG_03264</name>
</gene>
<dbReference type="EMBL" id="CP115612">
    <property type="protein sequence ID" value="WBW73230.1"/>
    <property type="molecule type" value="Genomic_DNA"/>
</dbReference>
<evidence type="ECO:0000313" key="2">
    <source>
        <dbReference type="EMBL" id="WBW73230.1"/>
    </source>
</evidence>
<evidence type="ECO:0000256" key="1">
    <source>
        <dbReference type="SAM" id="MobiDB-lite"/>
    </source>
</evidence>
<dbReference type="AlphaFoldDB" id="A0AAE9WBM4"/>
<accession>A0AAE9WBM4</accession>
<organism evidence="2 3">
    <name type="scientific">Schizosaccharomyces osmophilus</name>
    <dbReference type="NCBI Taxonomy" id="2545709"/>
    <lineage>
        <taxon>Eukaryota</taxon>
        <taxon>Fungi</taxon>
        <taxon>Dikarya</taxon>
        <taxon>Ascomycota</taxon>
        <taxon>Taphrinomycotina</taxon>
        <taxon>Schizosaccharomycetes</taxon>
        <taxon>Schizosaccharomycetales</taxon>
        <taxon>Schizosaccharomycetaceae</taxon>
        <taxon>Schizosaccharomyces</taxon>
    </lineage>
</organism>
<proteinExistence type="predicted"/>
<dbReference type="Pfam" id="PF09692">
    <property type="entry name" value="Arb1"/>
    <property type="match status" value="1"/>
</dbReference>
<keyword evidence="3" id="KW-1185">Reference proteome</keyword>
<dbReference type="Proteomes" id="UP001212411">
    <property type="component" value="Chromosome 2"/>
</dbReference>
<sequence length="401" mass="46147">MNELVEQEEHIKPLNPIPESSNANGSSKKSGNDKTQANKPTGWEEDFQEPEISVEEKAEIQKLYNLRMEQFVQKYRRKRKWNDATRVRLFTMYLAVGGISTGQKQFTGGLDLNESDDAQATANQTAIDYIQHDVLNDYEVDFVWVVAVFLSSHLLYRAGVTEEHDLKMASQLVQNFLNSVLHHKVVAEHEGNVQAALDLAIQAEKELIDDKRLSVSLPGLLQRALSHFFVDNYKGLWDNIDAYDHFTPPLTTEEGRYEKNFTRNQSYPLFELKEFQPDAHTRFSTEQARSYIQRVLGSNALKAETLDQEYLMVELVSKEFIHDYQNNPLCKARFLVWDPPGTSYPQQTEKTEVNILIEPELMELMVLKTHLEASFTFLTNGITIMDTVLAVLPTFYEELEE</sequence>
<dbReference type="GO" id="GO:0033167">
    <property type="term" value="C:ARC complex"/>
    <property type="evidence" value="ECO:0007669"/>
    <property type="project" value="InterPro"/>
</dbReference>
<protein>
    <submittedName>
        <fullName evidence="2">Argonaute inhibitor protein 1</fullName>
    </submittedName>
</protein>
<evidence type="ECO:0000313" key="3">
    <source>
        <dbReference type="Proteomes" id="UP001212411"/>
    </source>
</evidence>
<feature type="compositionally biased region" description="Low complexity" evidence="1">
    <location>
        <begin position="20"/>
        <end position="29"/>
    </location>
</feature>